<evidence type="ECO:0000313" key="1">
    <source>
        <dbReference type="EMBL" id="KAL3428244.1"/>
    </source>
</evidence>
<dbReference type="EMBL" id="JBFCZG010000001">
    <property type="protein sequence ID" value="KAL3428244.1"/>
    <property type="molecule type" value="Genomic_DNA"/>
</dbReference>
<dbReference type="CDD" id="cd12148">
    <property type="entry name" value="fungal_TF_MHR"/>
    <property type="match status" value="1"/>
</dbReference>
<accession>A0ABR4PYA7</accession>
<organism evidence="1 2">
    <name type="scientific">Phlyctema vagabunda</name>
    <dbReference type="NCBI Taxonomy" id="108571"/>
    <lineage>
        <taxon>Eukaryota</taxon>
        <taxon>Fungi</taxon>
        <taxon>Dikarya</taxon>
        <taxon>Ascomycota</taxon>
        <taxon>Pezizomycotina</taxon>
        <taxon>Leotiomycetes</taxon>
        <taxon>Helotiales</taxon>
        <taxon>Dermateaceae</taxon>
        <taxon>Phlyctema</taxon>
    </lineage>
</organism>
<dbReference type="Proteomes" id="UP001629113">
    <property type="component" value="Unassembled WGS sequence"/>
</dbReference>
<reference evidence="1 2" key="1">
    <citation type="submission" date="2024-06" db="EMBL/GenBank/DDBJ databases">
        <title>Complete genome of Phlyctema vagabunda strain 19-DSS-EL-015.</title>
        <authorList>
            <person name="Fiorenzani C."/>
        </authorList>
    </citation>
    <scope>NUCLEOTIDE SEQUENCE [LARGE SCALE GENOMIC DNA]</scope>
    <source>
        <strain evidence="1 2">19-DSS-EL-015</strain>
    </source>
</reference>
<gene>
    <name evidence="1" type="ORF">PVAG01_01753</name>
</gene>
<protein>
    <submittedName>
        <fullName evidence="1">C6 transcription factor</fullName>
    </submittedName>
</protein>
<sequence length="223" mass="24839">MDIDEWEDSLPDYLHKNQDVETSVSGSNSLHLALLSLKMLVSRISLHAVGQIDDPSSPEILKYRQFECRKAAQNIVDFVQSLTSSHLGEFWLPYGAYYLTSTTTLLLRFAVETTDDSVAESCVSSVKTLTQRLRQAKDDDDWDLADDSLSQCDGILARITHNARPQGEIPAGNLSGLAHNPLEIDAPPGDWLDATLPAFYGPMDGSGQMRDVWNMFDFEPFNI</sequence>
<keyword evidence="2" id="KW-1185">Reference proteome</keyword>
<proteinExistence type="predicted"/>
<evidence type="ECO:0000313" key="2">
    <source>
        <dbReference type="Proteomes" id="UP001629113"/>
    </source>
</evidence>
<comment type="caution">
    <text evidence="1">The sequence shown here is derived from an EMBL/GenBank/DDBJ whole genome shotgun (WGS) entry which is preliminary data.</text>
</comment>
<name>A0ABR4PYA7_9HELO</name>